<sequence>MTDDHTPRPDTTPLGRSVEEIEQDSGNAQTQPSDDARTVPVPPVAAPMGGGVSGVPAVGGSVLPIVPGGEDVTRRDDEEAEPS</sequence>
<gene>
    <name evidence="2" type="ordered locus">Deipe_2122</name>
</gene>
<feature type="region of interest" description="Disordered" evidence="1">
    <location>
        <begin position="1"/>
        <end position="83"/>
    </location>
</feature>
<dbReference type="KEGG" id="dpd:Deipe_2122"/>
<keyword evidence="3" id="KW-1185">Reference proteome</keyword>
<dbReference type="AlphaFoldDB" id="L0A379"/>
<dbReference type="Proteomes" id="UP000010467">
    <property type="component" value="Chromosome"/>
</dbReference>
<reference evidence="3" key="1">
    <citation type="submission" date="2012-03" db="EMBL/GenBank/DDBJ databases">
        <title>Complete sequence of chromosome of Deinococcus peraridilitoris DSM 19664.</title>
        <authorList>
            <person name="Lucas S."/>
            <person name="Copeland A."/>
            <person name="Lapidus A."/>
            <person name="Glavina del Rio T."/>
            <person name="Dalin E."/>
            <person name="Tice H."/>
            <person name="Bruce D."/>
            <person name="Goodwin L."/>
            <person name="Pitluck S."/>
            <person name="Peters L."/>
            <person name="Mikhailova N."/>
            <person name="Lu M."/>
            <person name="Kyrpides N."/>
            <person name="Mavromatis K."/>
            <person name="Ivanova N."/>
            <person name="Brettin T."/>
            <person name="Detter J.C."/>
            <person name="Han C."/>
            <person name="Larimer F."/>
            <person name="Land M."/>
            <person name="Hauser L."/>
            <person name="Markowitz V."/>
            <person name="Cheng J.-F."/>
            <person name="Hugenholtz P."/>
            <person name="Woyke T."/>
            <person name="Wu D."/>
            <person name="Pukall R."/>
            <person name="Steenblock K."/>
            <person name="Brambilla E."/>
            <person name="Klenk H.-P."/>
            <person name="Eisen J.A."/>
        </authorList>
    </citation>
    <scope>NUCLEOTIDE SEQUENCE [LARGE SCALE GENOMIC DNA]</scope>
    <source>
        <strain evidence="3">DSM 19664 / LMG 22246 / CIP 109416 / KR-200</strain>
    </source>
</reference>
<name>L0A379_DEIPD</name>
<dbReference type="HOGENOM" id="CLU_2537018_0_0_0"/>
<proteinExistence type="predicted"/>
<evidence type="ECO:0000313" key="2">
    <source>
        <dbReference type="EMBL" id="AFZ67612.1"/>
    </source>
</evidence>
<dbReference type="STRING" id="937777.Deipe_2122"/>
<organism evidence="2 3">
    <name type="scientific">Deinococcus peraridilitoris (strain DSM 19664 / LMG 22246 / CIP 109416 / KR-200)</name>
    <dbReference type="NCBI Taxonomy" id="937777"/>
    <lineage>
        <taxon>Bacteria</taxon>
        <taxon>Thermotogati</taxon>
        <taxon>Deinococcota</taxon>
        <taxon>Deinococci</taxon>
        <taxon>Deinococcales</taxon>
        <taxon>Deinococcaceae</taxon>
        <taxon>Deinococcus</taxon>
    </lineage>
</organism>
<dbReference type="PATRIC" id="fig|937777.3.peg.2127"/>
<feature type="compositionally biased region" description="Low complexity" evidence="1">
    <location>
        <begin position="54"/>
        <end position="64"/>
    </location>
</feature>
<dbReference type="EMBL" id="CP003382">
    <property type="protein sequence ID" value="AFZ67612.1"/>
    <property type="molecule type" value="Genomic_DNA"/>
</dbReference>
<evidence type="ECO:0000256" key="1">
    <source>
        <dbReference type="SAM" id="MobiDB-lite"/>
    </source>
</evidence>
<accession>L0A379</accession>
<protein>
    <submittedName>
        <fullName evidence="2">Uncharacterized protein</fullName>
    </submittedName>
</protein>
<dbReference type="RefSeq" id="WP_015235917.1">
    <property type="nucleotide sequence ID" value="NC_019793.1"/>
</dbReference>
<evidence type="ECO:0000313" key="3">
    <source>
        <dbReference type="Proteomes" id="UP000010467"/>
    </source>
</evidence>
<feature type="compositionally biased region" description="Polar residues" evidence="1">
    <location>
        <begin position="24"/>
        <end position="33"/>
    </location>
</feature>